<sequence>MIEFRRDVAETERS</sequence>
<evidence type="ECO:0000313" key="1">
    <source>
        <dbReference type="EMBL" id="JAH53580.1"/>
    </source>
</evidence>
<organism evidence="1">
    <name type="scientific">Anguilla anguilla</name>
    <name type="common">European freshwater eel</name>
    <name type="synonym">Muraena anguilla</name>
    <dbReference type="NCBI Taxonomy" id="7936"/>
    <lineage>
        <taxon>Eukaryota</taxon>
        <taxon>Metazoa</taxon>
        <taxon>Chordata</taxon>
        <taxon>Craniata</taxon>
        <taxon>Vertebrata</taxon>
        <taxon>Euteleostomi</taxon>
        <taxon>Actinopterygii</taxon>
        <taxon>Neopterygii</taxon>
        <taxon>Teleostei</taxon>
        <taxon>Anguilliformes</taxon>
        <taxon>Anguillidae</taxon>
        <taxon>Anguilla</taxon>
    </lineage>
</organism>
<name>A0A0E9TL38_ANGAN</name>
<protein>
    <submittedName>
        <fullName evidence="1">Uncharacterized protein</fullName>
    </submittedName>
</protein>
<reference evidence="1" key="2">
    <citation type="journal article" date="2015" name="Fish Shellfish Immunol.">
        <title>Early steps in the European eel (Anguilla anguilla)-Vibrio vulnificus interaction in the gills: Role of the RtxA13 toxin.</title>
        <authorList>
            <person name="Callol A."/>
            <person name="Pajuelo D."/>
            <person name="Ebbesson L."/>
            <person name="Teles M."/>
            <person name="MacKenzie S."/>
            <person name="Amaro C."/>
        </authorList>
    </citation>
    <scope>NUCLEOTIDE SEQUENCE</scope>
</reference>
<accession>A0A0E9TL38</accession>
<proteinExistence type="predicted"/>
<dbReference type="EMBL" id="GBXM01054997">
    <property type="protein sequence ID" value="JAH53580.1"/>
    <property type="molecule type" value="Transcribed_RNA"/>
</dbReference>
<reference evidence="1" key="1">
    <citation type="submission" date="2014-11" db="EMBL/GenBank/DDBJ databases">
        <authorList>
            <person name="Amaro Gonzalez C."/>
        </authorList>
    </citation>
    <scope>NUCLEOTIDE SEQUENCE</scope>
</reference>